<sequence length="133" mass="14732">MPPPIVTGEPNHQLLTLTKLGYPRYNRWHTFGNRKMSGAPLSPPTDKSPVALPLAQKLSEELTISSMDWHRLKANRKARALEQAGVAIVFLLKNQPEEALARLQQAVGWLDRSISAPPCPTHGESHRAPKSQS</sequence>
<reference evidence="2 3" key="1">
    <citation type="journal article" date="2018" name="Sci. Rep.">
        <title>A novel species of the marine cyanobacterium Acaryochloris with a unique pigment content and lifestyle.</title>
        <authorList>
            <person name="Partensky F."/>
            <person name="Six C."/>
            <person name="Ratin M."/>
            <person name="Garczarek L."/>
            <person name="Vaulot D."/>
            <person name="Probert I."/>
            <person name="Calteau A."/>
            <person name="Gourvil P."/>
            <person name="Marie D."/>
            <person name="Grebert T."/>
            <person name="Bouchier C."/>
            <person name="Le Panse S."/>
            <person name="Gachenot M."/>
            <person name="Rodriguez F."/>
            <person name="Garrido J.L."/>
        </authorList>
    </citation>
    <scope>NUCLEOTIDE SEQUENCE [LARGE SCALE GENOMIC DNA]</scope>
    <source>
        <strain evidence="2 3">RCC1774</strain>
    </source>
</reference>
<dbReference type="InterPro" id="IPR045511">
    <property type="entry name" value="DUF6439"/>
</dbReference>
<organism evidence="2 3">
    <name type="scientific">Acaryochloris thomasi RCC1774</name>
    <dbReference type="NCBI Taxonomy" id="1764569"/>
    <lineage>
        <taxon>Bacteria</taxon>
        <taxon>Bacillati</taxon>
        <taxon>Cyanobacteriota</taxon>
        <taxon>Cyanophyceae</taxon>
        <taxon>Acaryochloridales</taxon>
        <taxon>Acaryochloridaceae</taxon>
        <taxon>Acaryochloris</taxon>
        <taxon>Acaryochloris thomasi</taxon>
    </lineage>
</organism>
<name>A0A2W1JPQ1_9CYAN</name>
<dbReference type="EMBL" id="PQWO01000012">
    <property type="protein sequence ID" value="PZD72134.1"/>
    <property type="molecule type" value="Genomic_DNA"/>
</dbReference>
<evidence type="ECO:0000256" key="1">
    <source>
        <dbReference type="SAM" id="MobiDB-lite"/>
    </source>
</evidence>
<keyword evidence="3" id="KW-1185">Reference proteome</keyword>
<gene>
    <name evidence="2" type="ORF">C1752_04053</name>
</gene>
<dbReference type="AlphaFoldDB" id="A0A2W1JPQ1"/>
<dbReference type="Pfam" id="PF20035">
    <property type="entry name" value="DUF6439"/>
    <property type="match status" value="1"/>
</dbReference>
<evidence type="ECO:0000313" key="3">
    <source>
        <dbReference type="Proteomes" id="UP000248857"/>
    </source>
</evidence>
<evidence type="ECO:0000313" key="2">
    <source>
        <dbReference type="EMBL" id="PZD72134.1"/>
    </source>
</evidence>
<proteinExistence type="predicted"/>
<accession>A0A2W1JPQ1</accession>
<protein>
    <submittedName>
        <fullName evidence="2">Uncharacterized protein</fullName>
    </submittedName>
</protein>
<feature type="region of interest" description="Disordered" evidence="1">
    <location>
        <begin position="114"/>
        <end position="133"/>
    </location>
</feature>
<dbReference type="Proteomes" id="UP000248857">
    <property type="component" value="Unassembled WGS sequence"/>
</dbReference>
<comment type="caution">
    <text evidence="2">The sequence shown here is derived from an EMBL/GenBank/DDBJ whole genome shotgun (WGS) entry which is preliminary data.</text>
</comment>